<evidence type="ECO:0000256" key="6">
    <source>
        <dbReference type="ARBA" id="ARBA00023125"/>
    </source>
</evidence>
<feature type="domain" description="C3H1-type" evidence="11">
    <location>
        <begin position="341"/>
        <end position="371"/>
    </location>
</feature>
<dbReference type="PROSITE" id="PS50103">
    <property type="entry name" value="ZF_C3H1"/>
    <property type="match status" value="2"/>
</dbReference>
<dbReference type="GO" id="GO:0000398">
    <property type="term" value="P:mRNA splicing, via spliceosome"/>
    <property type="evidence" value="ECO:0007669"/>
    <property type="project" value="InterPro"/>
</dbReference>
<protein>
    <recommendedName>
        <fullName evidence="14">Zinc finger CCCH domain-containing protein 5</fullName>
    </recommendedName>
</protein>
<dbReference type="Proteomes" id="UP000636800">
    <property type="component" value="Chromosome 5"/>
</dbReference>
<proteinExistence type="predicted"/>
<dbReference type="InterPro" id="IPR035979">
    <property type="entry name" value="RBD_domain_sf"/>
</dbReference>
<sequence>MADPLTGGGSPDPAATVGQSRKEKRRVLKKLKRKQIRKETAIREREEEKALVNDPEVQIQLLLVEKEAAENAERVRREFEERERIWLEASKAREEEDELRRKLLFEEEERKKNQCADDFKDNEEYEYVEGPAEIIWQGNEIIVKKKRTKIAKKSSEQIPDVEDDNRPTSNPLPPQSAAFASYVQGQTATSKELLESVAQQVPNFGTEQDKAHCPFHLKTGACRFGSRCSRVHFYPDTSCTLLVKNMYNGPGLACEQDEGLEYTDEEIERCYEEFYDDVHTEFLKFGELVNFKVCKNSSYHLRGNVYVHYKHLDSAILAYNTMNARYYAGKQIICEFVGVTRWKVAICGEYMKSRLKTCSHGSACNFIHCFRNPGGDYEWADWDNPPPRNWIKKMAVLFGPSVELDYQKELESGDFEKNSDKIRMTKHRSRRYLSRSYRYDEIDDISNGSTEPESNPKKPKPKHRRRTKGQNSTMKRHSSSASQNKHHEDNQIVHRSPIDEDGEESSLERRRRSVDAPADHRRRIVGRERRRSEQNHYRSRCHKKYSSEEVDSEVDSGEAKFSCREQSRGRRKHEEHSSRHHRRCHASKGKKESNYEKLSCDESPGRWRISEGDSPSDGIY</sequence>
<evidence type="ECO:0000256" key="5">
    <source>
        <dbReference type="ARBA" id="ARBA00022884"/>
    </source>
</evidence>
<dbReference type="GO" id="GO:0003677">
    <property type="term" value="F:DNA binding"/>
    <property type="evidence" value="ECO:0007669"/>
    <property type="project" value="UniProtKB-KW"/>
</dbReference>
<evidence type="ECO:0000256" key="8">
    <source>
        <dbReference type="PROSITE-ProRule" id="PRU00723"/>
    </source>
</evidence>
<feature type="compositionally biased region" description="Basic and acidic residues" evidence="9">
    <location>
        <begin position="557"/>
        <end position="577"/>
    </location>
</feature>
<feature type="compositionally biased region" description="Basic and acidic residues" evidence="9">
    <location>
        <begin position="513"/>
        <end position="536"/>
    </location>
</feature>
<dbReference type="InterPro" id="IPR000571">
    <property type="entry name" value="Znf_CCCH"/>
</dbReference>
<evidence type="ECO:0000256" key="1">
    <source>
        <dbReference type="ARBA" id="ARBA00022723"/>
    </source>
</evidence>
<evidence type="ECO:0000259" key="10">
    <source>
        <dbReference type="PROSITE" id="PS50102"/>
    </source>
</evidence>
<feature type="compositionally biased region" description="Basic residues" evidence="9">
    <location>
        <begin position="457"/>
        <end position="478"/>
    </location>
</feature>
<gene>
    <name evidence="12" type="ORF">HPP92_011434</name>
</gene>
<dbReference type="FunFam" id="3.30.70.330:FF:000318">
    <property type="entry name" value="Zinc finger CCCH domain-containing protein 5"/>
    <property type="match status" value="1"/>
</dbReference>
<keyword evidence="2" id="KW-0677">Repeat</keyword>
<feature type="compositionally biased region" description="Gly residues" evidence="9">
    <location>
        <begin position="1"/>
        <end position="10"/>
    </location>
</feature>
<dbReference type="GO" id="GO:0089701">
    <property type="term" value="C:U2AF complex"/>
    <property type="evidence" value="ECO:0007669"/>
    <property type="project" value="InterPro"/>
</dbReference>
<feature type="region of interest" description="Disordered" evidence="9">
    <location>
        <begin position="1"/>
        <end position="32"/>
    </location>
</feature>
<feature type="compositionally biased region" description="Basic and acidic residues" evidence="9">
    <location>
        <begin position="589"/>
        <end position="611"/>
    </location>
</feature>
<dbReference type="SMART" id="SM00356">
    <property type="entry name" value="ZnF_C3H1"/>
    <property type="match status" value="2"/>
</dbReference>
<dbReference type="PROSITE" id="PS50102">
    <property type="entry name" value="RRM"/>
    <property type="match status" value="1"/>
</dbReference>
<evidence type="ECO:0000256" key="7">
    <source>
        <dbReference type="PROSITE-ProRule" id="PRU00176"/>
    </source>
</evidence>
<keyword evidence="4 8" id="KW-0862">Zinc</keyword>
<evidence type="ECO:0000256" key="9">
    <source>
        <dbReference type="SAM" id="MobiDB-lite"/>
    </source>
</evidence>
<evidence type="ECO:0000259" key="11">
    <source>
        <dbReference type="PROSITE" id="PS50103"/>
    </source>
</evidence>
<accession>A0A835QVP5</accession>
<dbReference type="InterPro" id="IPR000504">
    <property type="entry name" value="RRM_dom"/>
</dbReference>
<dbReference type="GO" id="GO:0003723">
    <property type="term" value="F:RNA binding"/>
    <property type="evidence" value="ECO:0007669"/>
    <property type="project" value="UniProtKB-UniRule"/>
</dbReference>
<feature type="compositionally biased region" description="Basic residues" evidence="9">
    <location>
        <begin position="22"/>
        <end position="32"/>
    </location>
</feature>
<evidence type="ECO:0008006" key="14">
    <source>
        <dbReference type="Google" id="ProtNLM"/>
    </source>
</evidence>
<keyword evidence="5 7" id="KW-0694">RNA-binding</keyword>
<dbReference type="EMBL" id="JADCNL010000005">
    <property type="protein sequence ID" value="KAG0480576.1"/>
    <property type="molecule type" value="Genomic_DNA"/>
</dbReference>
<keyword evidence="1 8" id="KW-0479">Metal-binding</keyword>
<organism evidence="12 13">
    <name type="scientific">Vanilla planifolia</name>
    <name type="common">Vanilla</name>
    <dbReference type="NCBI Taxonomy" id="51239"/>
    <lineage>
        <taxon>Eukaryota</taxon>
        <taxon>Viridiplantae</taxon>
        <taxon>Streptophyta</taxon>
        <taxon>Embryophyta</taxon>
        <taxon>Tracheophyta</taxon>
        <taxon>Spermatophyta</taxon>
        <taxon>Magnoliopsida</taxon>
        <taxon>Liliopsida</taxon>
        <taxon>Asparagales</taxon>
        <taxon>Orchidaceae</taxon>
        <taxon>Vanilloideae</taxon>
        <taxon>Vanilleae</taxon>
        <taxon>Vanilla</taxon>
    </lineage>
</organism>
<comment type="caution">
    <text evidence="12">The sequence shown here is derived from an EMBL/GenBank/DDBJ whole genome shotgun (WGS) entry which is preliminary data.</text>
</comment>
<dbReference type="OrthoDB" id="10250354at2759"/>
<feature type="domain" description="C3H1-type" evidence="11">
    <location>
        <begin position="207"/>
        <end position="235"/>
    </location>
</feature>
<feature type="compositionally biased region" description="Basic and acidic residues" evidence="9">
    <location>
        <begin position="485"/>
        <end position="498"/>
    </location>
</feature>
<reference evidence="12 13" key="1">
    <citation type="journal article" date="2020" name="Nat. Food">
        <title>A phased Vanilla planifolia genome enables genetic improvement of flavour and production.</title>
        <authorList>
            <person name="Hasing T."/>
            <person name="Tang H."/>
            <person name="Brym M."/>
            <person name="Khazi F."/>
            <person name="Huang T."/>
            <person name="Chambers A.H."/>
        </authorList>
    </citation>
    <scope>NUCLEOTIDE SEQUENCE [LARGE SCALE GENOMIC DNA]</scope>
    <source>
        <tissue evidence="12">Leaf</tissue>
    </source>
</reference>
<dbReference type="GO" id="GO:0008270">
    <property type="term" value="F:zinc ion binding"/>
    <property type="evidence" value="ECO:0007669"/>
    <property type="project" value="UniProtKB-KW"/>
</dbReference>
<evidence type="ECO:0000313" key="13">
    <source>
        <dbReference type="Proteomes" id="UP000636800"/>
    </source>
</evidence>
<feature type="zinc finger region" description="C3H1-type" evidence="8">
    <location>
        <begin position="207"/>
        <end position="235"/>
    </location>
</feature>
<feature type="domain" description="RRM" evidence="10">
    <location>
        <begin position="239"/>
        <end position="339"/>
    </location>
</feature>
<name>A0A835QVP5_VANPL</name>
<keyword evidence="6" id="KW-0238">DNA-binding</keyword>
<dbReference type="AlphaFoldDB" id="A0A835QVP5"/>
<dbReference type="InterPro" id="IPR012677">
    <property type="entry name" value="Nucleotide-bd_a/b_plait_sf"/>
</dbReference>
<evidence type="ECO:0000256" key="4">
    <source>
        <dbReference type="ARBA" id="ARBA00022833"/>
    </source>
</evidence>
<dbReference type="InterPro" id="IPR009145">
    <property type="entry name" value="U2AF_small"/>
</dbReference>
<feature type="region of interest" description="Disordered" evidence="9">
    <location>
        <begin position="153"/>
        <end position="176"/>
    </location>
</feature>
<evidence type="ECO:0000313" key="12">
    <source>
        <dbReference type="EMBL" id="KAG0480576.1"/>
    </source>
</evidence>
<dbReference type="SUPFAM" id="SSF54928">
    <property type="entry name" value="RNA-binding domain, RBD"/>
    <property type="match status" value="1"/>
</dbReference>
<feature type="region of interest" description="Disordered" evidence="9">
    <location>
        <begin position="443"/>
        <end position="620"/>
    </location>
</feature>
<dbReference type="PRINTS" id="PR01848">
    <property type="entry name" value="U2AUXFACTOR"/>
</dbReference>
<keyword evidence="3 8" id="KW-0863">Zinc-finger</keyword>
<keyword evidence="13" id="KW-1185">Reference proteome</keyword>
<feature type="compositionally biased region" description="Basic residues" evidence="9">
    <location>
        <begin position="578"/>
        <end position="588"/>
    </location>
</feature>
<evidence type="ECO:0000256" key="3">
    <source>
        <dbReference type="ARBA" id="ARBA00022771"/>
    </source>
</evidence>
<dbReference type="Gene3D" id="3.30.70.330">
    <property type="match status" value="1"/>
</dbReference>
<evidence type="ECO:0000256" key="2">
    <source>
        <dbReference type="ARBA" id="ARBA00022737"/>
    </source>
</evidence>
<dbReference type="Pfam" id="PF00642">
    <property type="entry name" value="zf-CCCH"/>
    <property type="match status" value="2"/>
</dbReference>
<dbReference type="PANTHER" id="PTHR12620">
    <property type="entry name" value="U2 SNRNP AUXILIARY FACTOR, SMALL SUBUNIT"/>
    <property type="match status" value="1"/>
</dbReference>
<feature type="zinc finger region" description="C3H1-type" evidence="8">
    <location>
        <begin position="341"/>
        <end position="371"/>
    </location>
</feature>